<protein>
    <submittedName>
        <fullName evidence="1">Uncharacterized protein</fullName>
    </submittedName>
</protein>
<gene>
    <name evidence="1" type="ORF">C8A05DRAFT_38649</name>
</gene>
<reference evidence="1" key="1">
    <citation type="journal article" date="2023" name="Mol. Phylogenet. Evol.">
        <title>Genome-scale phylogeny and comparative genomics of the fungal order Sordariales.</title>
        <authorList>
            <person name="Hensen N."/>
            <person name="Bonometti L."/>
            <person name="Westerberg I."/>
            <person name="Brannstrom I.O."/>
            <person name="Guillou S."/>
            <person name="Cros-Aarteil S."/>
            <person name="Calhoun S."/>
            <person name="Haridas S."/>
            <person name="Kuo A."/>
            <person name="Mondo S."/>
            <person name="Pangilinan J."/>
            <person name="Riley R."/>
            <person name="LaButti K."/>
            <person name="Andreopoulos B."/>
            <person name="Lipzen A."/>
            <person name="Chen C."/>
            <person name="Yan M."/>
            <person name="Daum C."/>
            <person name="Ng V."/>
            <person name="Clum A."/>
            <person name="Steindorff A."/>
            <person name="Ohm R.A."/>
            <person name="Martin F."/>
            <person name="Silar P."/>
            <person name="Natvig D.O."/>
            <person name="Lalanne C."/>
            <person name="Gautier V."/>
            <person name="Ament-Velasquez S.L."/>
            <person name="Kruys A."/>
            <person name="Hutchinson M.I."/>
            <person name="Powell A.J."/>
            <person name="Barry K."/>
            <person name="Miller A.N."/>
            <person name="Grigoriev I.V."/>
            <person name="Debuchy R."/>
            <person name="Gladieux P."/>
            <person name="Hiltunen Thoren M."/>
            <person name="Johannesson H."/>
        </authorList>
    </citation>
    <scope>NUCLEOTIDE SEQUENCE</scope>
    <source>
        <strain evidence="1">CBS 103.79</strain>
    </source>
</reference>
<proteinExistence type="predicted"/>
<keyword evidence="2" id="KW-1185">Reference proteome</keyword>
<organism evidence="1 2">
    <name type="scientific">Staphylotrichum tortipilum</name>
    <dbReference type="NCBI Taxonomy" id="2831512"/>
    <lineage>
        <taxon>Eukaryota</taxon>
        <taxon>Fungi</taxon>
        <taxon>Dikarya</taxon>
        <taxon>Ascomycota</taxon>
        <taxon>Pezizomycotina</taxon>
        <taxon>Sordariomycetes</taxon>
        <taxon>Sordariomycetidae</taxon>
        <taxon>Sordariales</taxon>
        <taxon>Chaetomiaceae</taxon>
        <taxon>Staphylotrichum</taxon>
    </lineage>
</organism>
<evidence type="ECO:0000313" key="2">
    <source>
        <dbReference type="Proteomes" id="UP001303889"/>
    </source>
</evidence>
<sequence>MFDEAHWSSGDMWVVKMIHAAVLVTGESEEQLLSRSPTEADRLVRVPTSDWTRRLMEECGCDGSVETVTIV</sequence>
<name>A0AAN6RP29_9PEZI</name>
<dbReference type="EMBL" id="MU856072">
    <property type="protein sequence ID" value="KAK3897770.1"/>
    <property type="molecule type" value="Genomic_DNA"/>
</dbReference>
<reference evidence="1" key="2">
    <citation type="submission" date="2023-05" db="EMBL/GenBank/DDBJ databases">
        <authorList>
            <consortium name="Lawrence Berkeley National Laboratory"/>
            <person name="Steindorff A."/>
            <person name="Hensen N."/>
            <person name="Bonometti L."/>
            <person name="Westerberg I."/>
            <person name="Brannstrom I.O."/>
            <person name="Guillou S."/>
            <person name="Cros-Aarteil S."/>
            <person name="Calhoun S."/>
            <person name="Haridas S."/>
            <person name="Kuo A."/>
            <person name="Mondo S."/>
            <person name="Pangilinan J."/>
            <person name="Riley R."/>
            <person name="Labutti K."/>
            <person name="Andreopoulos B."/>
            <person name="Lipzen A."/>
            <person name="Chen C."/>
            <person name="Yanf M."/>
            <person name="Daum C."/>
            <person name="Ng V."/>
            <person name="Clum A."/>
            <person name="Ohm R."/>
            <person name="Martin F."/>
            <person name="Silar P."/>
            <person name="Natvig D."/>
            <person name="Lalanne C."/>
            <person name="Gautier V."/>
            <person name="Ament-Velasquez S.L."/>
            <person name="Kruys A."/>
            <person name="Hutchinson M.I."/>
            <person name="Powell A.J."/>
            <person name="Barry K."/>
            <person name="Miller A.N."/>
            <person name="Grigoriev I.V."/>
            <person name="Debuchy R."/>
            <person name="Gladieux P."/>
            <person name="Thoren M.H."/>
            <person name="Johannesson H."/>
        </authorList>
    </citation>
    <scope>NUCLEOTIDE SEQUENCE</scope>
    <source>
        <strain evidence="1">CBS 103.79</strain>
    </source>
</reference>
<dbReference type="AlphaFoldDB" id="A0AAN6RP29"/>
<dbReference type="Proteomes" id="UP001303889">
    <property type="component" value="Unassembled WGS sequence"/>
</dbReference>
<comment type="caution">
    <text evidence="1">The sequence shown here is derived from an EMBL/GenBank/DDBJ whole genome shotgun (WGS) entry which is preliminary data.</text>
</comment>
<accession>A0AAN6RP29</accession>
<evidence type="ECO:0000313" key="1">
    <source>
        <dbReference type="EMBL" id="KAK3897770.1"/>
    </source>
</evidence>